<dbReference type="RefSeq" id="WP_338754043.1">
    <property type="nucleotide sequence ID" value="NZ_CP147404.1"/>
</dbReference>
<dbReference type="Proteomes" id="UP001387364">
    <property type="component" value="Chromosome"/>
</dbReference>
<dbReference type="Pfam" id="PF19610">
    <property type="entry name" value="DUF6115"/>
    <property type="match status" value="1"/>
</dbReference>
<keyword evidence="1" id="KW-0175">Coiled coil</keyword>
<gene>
    <name evidence="3" type="ORF">WDJ61_06950</name>
</gene>
<evidence type="ECO:0000256" key="1">
    <source>
        <dbReference type="SAM" id="Coils"/>
    </source>
</evidence>
<keyword evidence="2" id="KW-0812">Transmembrane</keyword>
<evidence type="ECO:0000256" key="2">
    <source>
        <dbReference type="SAM" id="Phobius"/>
    </source>
</evidence>
<keyword evidence="2" id="KW-1133">Transmembrane helix</keyword>
<evidence type="ECO:0000313" key="3">
    <source>
        <dbReference type="EMBL" id="WXB94358.1"/>
    </source>
</evidence>
<keyword evidence="2" id="KW-0472">Membrane</keyword>
<accession>A0ABZ2N9I8</accession>
<evidence type="ECO:0008006" key="5">
    <source>
        <dbReference type="Google" id="ProtNLM"/>
    </source>
</evidence>
<dbReference type="InterPro" id="IPR046118">
    <property type="entry name" value="DUF6115"/>
</dbReference>
<feature type="transmembrane region" description="Helical" evidence="2">
    <location>
        <begin position="6"/>
        <end position="25"/>
    </location>
</feature>
<reference evidence="3 4" key="1">
    <citation type="submission" date="2024-02" db="EMBL/GenBank/DDBJ databases">
        <title>Seven novel Bacillus-like species.</title>
        <authorList>
            <person name="Liu G."/>
        </authorList>
    </citation>
    <scope>NUCLEOTIDE SEQUENCE [LARGE SCALE GENOMIC DNA]</scope>
    <source>
        <strain evidence="3 4">FJAT-52991</strain>
    </source>
</reference>
<keyword evidence="4" id="KW-1185">Reference proteome</keyword>
<proteinExistence type="predicted"/>
<sequence length="158" mass="17940">MTTLFIWISLILNAVALFAIILLFLRQNRLFDVKKQQQKIAQEMEEMMDAYLLEMKEENEKLIQQLSQKSTINEIKSSPVQKQELSIPNLQRARAAKGYKAASSTSGNAILSKEKQFEDEIALLHEQGLTVEDIAKKLNKGKTEVELALKFSNIGKNS</sequence>
<dbReference type="EMBL" id="CP147404">
    <property type="protein sequence ID" value="WXB94358.1"/>
    <property type="molecule type" value="Genomic_DNA"/>
</dbReference>
<organism evidence="3 4">
    <name type="scientific">Bacillus kandeliae</name>
    <dbReference type="NCBI Taxonomy" id="3129297"/>
    <lineage>
        <taxon>Bacteria</taxon>
        <taxon>Bacillati</taxon>
        <taxon>Bacillota</taxon>
        <taxon>Bacilli</taxon>
        <taxon>Bacillales</taxon>
        <taxon>Bacillaceae</taxon>
        <taxon>Bacillus</taxon>
    </lineage>
</organism>
<name>A0ABZ2N9I8_9BACI</name>
<evidence type="ECO:0000313" key="4">
    <source>
        <dbReference type="Proteomes" id="UP001387364"/>
    </source>
</evidence>
<feature type="coiled-coil region" evidence="1">
    <location>
        <begin position="34"/>
        <end position="61"/>
    </location>
</feature>
<protein>
    <recommendedName>
        <fullName evidence="5">Swarming motility protein SwrB</fullName>
    </recommendedName>
</protein>